<keyword evidence="3" id="KW-0479">Metal-binding</keyword>
<keyword evidence="4" id="KW-0560">Oxidoreductase</keyword>
<evidence type="ECO:0000256" key="3">
    <source>
        <dbReference type="ARBA" id="ARBA00022723"/>
    </source>
</evidence>
<feature type="transmembrane region" description="Helical" evidence="6">
    <location>
        <begin position="16"/>
        <end position="36"/>
    </location>
</feature>
<evidence type="ECO:0000313" key="8">
    <source>
        <dbReference type="Proteomes" id="UP001222325"/>
    </source>
</evidence>
<dbReference type="GO" id="GO:0020037">
    <property type="term" value="F:heme binding"/>
    <property type="evidence" value="ECO:0007669"/>
    <property type="project" value="InterPro"/>
</dbReference>
<name>A0AAD6U837_9AGAR</name>
<dbReference type="Pfam" id="PF00067">
    <property type="entry name" value="p450"/>
    <property type="match status" value="1"/>
</dbReference>
<dbReference type="Proteomes" id="UP001222325">
    <property type="component" value="Unassembled WGS sequence"/>
</dbReference>
<dbReference type="CDD" id="cd11041">
    <property type="entry name" value="CYP503A1-like"/>
    <property type="match status" value="1"/>
</dbReference>
<keyword evidence="6" id="KW-1133">Transmembrane helix</keyword>
<keyword evidence="6" id="KW-0812">Transmembrane</keyword>
<evidence type="ECO:0000256" key="4">
    <source>
        <dbReference type="ARBA" id="ARBA00023002"/>
    </source>
</evidence>
<dbReference type="PANTHER" id="PTHR46206">
    <property type="entry name" value="CYTOCHROME P450"/>
    <property type="match status" value="1"/>
</dbReference>
<dbReference type="Gene3D" id="1.10.630.10">
    <property type="entry name" value="Cytochrome P450"/>
    <property type="match status" value="1"/>
</dbReference>
<accession>A0AAD6U837</accession>
<reference evidence="7" key="1">
    <citation type="submission" date="2023-03" db="EMBL/GenBank/DDBJ databases">
        <title>Massive genome expansion in bonnet fungi (Mycena s.s.) driven by repeated elements and novel gene families across ecological guilds.</title>
        <authorList>
            <consortium name="Lawrence Berkeley National Laboratory"/>
            <person name="Harder C.B."/>
            <person name="Miyauchi S."/>
            <person name="Viragh M."/>
            <person name="Kuo A."/>
            <person name="Thoen E."/>
            <person name="Andreopoulos B."/>
            <person name="Lu D."/>
            <person name="Skrede I."/>
            <person name="Drula E."/>
            <person name="Henrissat B."/>
            <person name="Morin E."/>
            <person name="Kohler A."/>
            <person name="Barry K."/>
            <person name="LaButti K."/>
            <person name="Morin E."/>
            <person name="Salamov A."/>
            <person name="Lipzen A."/>
            <person name="Mereny Z."/>
            <person name="Hegedus B."/>
            <person name="Baldrian P."/>
            <person name="Stursova M."/>
            <person name="Weitz H."/>
            <person name="Taylor A."/>
            <person name="Grigoriev I.V."/>
            <person name="Nagy L.G."/>
            <person name="Martin F."/>
            <person name="Kauserud H."/>
        </authorList>
    </citation>
    <scope>NUCLEOTIDE SEQUENCE</scope>
    <source>
        <strain evidence="7">CBHHK173m</strain>
    </source>
</reference>
<evidence type="ECO:0000256" key="1">
    <source>
        <dbReference type="ARBA" id="ARBA00001971"/>
    </source>
</evidence>
<keyword evidence="5" id="KW-0408">Iron</keyword>
<dbReference type="GO" id="GO:0005506">
    <property type="term" value="F:iron ion binding"/>
    <property type="evidence" value="ECO:0007669"/>
    <property type="project" value="InterPro"/>
</dbReference>
<comment type="cofactor">
    <cofactor evidence="1">
        <name>heme</name>
        <dbReference type="ChEBI" id="CHEBI:30413"/>
    </cofactor>
</comment>
<dbReference type="GO" id="GO:0004497">
    <property type="term" value="F:monooxygenase activity"/>
    <property type="evidence" value="ECO:0007669"/>
    <property type="project" value="UniProtKB-KW"/>
</dbReference>
<keyword evidence="8" id="KW-1185">Reference proteome</keyword>
<evidence type="ECO:0000256" key="2">
    <source>
        <dbReference type="ARBA" id="ARBA00010617"/>
    </source>
</evidence>
<dbReference type="SUPFAM" id="SSF48264">
    <property type="entry name" value="Cytochrome P450"/>
    <property type="match status" value="1"/>
</dbReference>
<proteinExistence type="inferred from homology"/>
<organism evidence="7 8">
    <name type="scientific">Mycena belliarum</name>
    <dbReference type="NCBI Taxonomy" id="1033014"/>
    <lineage>
        <taxon>Eukaryota</taxon>
        <taxon>Fungi</taxon>
        <taxon>Dikarya</taxon>
        <taxon>Basidiomycota</taxon>
        <taxon>Agaricomycotina</taxon>
        <taxon>Agaricomycetes</taxon>
        <taxon>Agaricomycetidae</taxon>
        <taxon>Agaricales</taxon>
        <taxon>Marasmiineae</taxon>
        <taxon>Mycenaceae</taxon>
        <taxon>Mycena</taxon>
    </lineage>
</organism>
<evidence type="ECO:0000256" key="5">
    <source>
        <dbReference type="ARBA" id="ARBA00023004"/>
    </source>
</evidence>
<dbReference type="GO" id="GO:0016705">
    <property type="term" value="F:oxidoreductase activity, acting on paired donors, with incorporation or reduction of molecular oxygen"/>
    <property type="evidence" value="ECO:0007669"/>
    <property type="project" value="InterPro"/>
</dbReference>
<sequence>MLLAVVSCPGPYIPSWAFYAFLILAAIAYTEVRYLYSDEWKIPTFNDFPYAGTYIAGLRFYFQSRKMIFGGYKQYKATVFKVPRWSTRWAVIVTGDKLVEELHRLPDNVCSLEEAAKDEMQVPHTMGPQTYSNPYHLSVLKANLHRHTDYLVNEILDEVVPAFEDVIGKNCSAEWSEFNVNTHVPKIVSRIFNRILVGAPLCQNADFNEIGCRFSVAVYITSVVINFFPLSLRSLVGKMIGRASAFQREASNHLEPLIEERKKMLIDYGSNWIDKPNDVLMWLMEGFNGNSFDSADVQSRILTVNSATSHTSSYTFMQALVNMASRPECMKQCIAEAETAVRCRGWTRDGINSLELLDSFFKESMRMNGLASMSFPRKLTQPLTLSDGTYLPANSFVSASFAAHFDGEYYENPLTFNAFRFPGRFLVAYALKALMAHILLNYDLRLGGDGARKPDFWFSYHCTPNTSTRYV</sequence>
<comment type="similarity">
    <text evidence="2">Belongs to the cytochrome P450 family.</text>
</comment>
<dbReference type="InterPro" id="IPR001128">
    <property type="entry name" value="Cyt_P450"/>
</dbReference>
<evidence type="ECO:0000256" key="6">
    <source>
        <dbReference type="SAM" id="Phobius"/>
    </source>
</evidence>
<dbReference type="InterPro" id="IPR036396">
    <property type="entry name" value="Cyt_P450_sf"/>
</dbReference>
<evidence type="ECO:0000313" key="7">
    <source>
        <dbReference type="EMBL" id="KAJ7090821.1"/>
    </source>
</evidence>
<keyword evidence="6" id="KW-0472">Membrane</keyword>
<dbReference type="AlphaFoldDB" id="A0AAD6U837"/>
<gene>
    <name evidence="7" type="ORF">B0H15DRAFT_906817</name>
</gene>
<dbReference type="EMBL" id="JARJCN010000021">
    <property type="protein sequence ID" value="KAJ7090821.1"/>
    <property type="molecule type" value="Genomic_DNA"/>
</dbReference>
<protein>
    <submittedName>
        <fullName evidence="7">Cytochrome P450</fullName>
    </submittedName>
</protein>
<comment type="caution">
    <text evidence="7">The sequence shown here is derived from an EMBL/GenBank/DDBJ whole genome shotgun (WGS) entry which is preliminary data.</text>
</comment>